<evidence type="ECO:0000313" key="3">
    <source>
        <dbReference type="Proteomes" id="UP000736672"/>
    </source>
</evidence>
<evidence type="ECO:0008006" key="4">
    <source>
        <dbReference type="Google" id="ProtNLM"/>
    </source>
</evidence>
<dbReference type="EMBL" id="JAGTJS010000030">
    <property type="protein sequence ID" value="KAH7231985.1"/>
    <property type="molecule type" value="Genomic_DNA"/>
</dbReference>
<comment type="caution">
    <text evidence="2">The sequence shown here is derived from an EMBL/GenBank/DDBJ whole genome shotgun (WGS) entry which is preliminary data.</text>
</comment>
<accession>A0A9P9G2H6</accession>
<dbReference type="Proteomes" id="UP000736672">
    <property type="component" value="Unassembled WGS sequence"/>
</dbReference>
<gene>
    <name evidence="2" type="ORF">B0J15DRAFT_505471</name>
</gene>
<name>A0A9P9G2H6_FUSSL</name>
<protein>
    <recommendedName>
        <fullName evidence="4">Fungal N-terminal domain-containing protein</fullName>
    </recommendedName>
</protein>
<reference evidence="2" key="1">
    <citation type="journal article" date="2021" name="Nat. Commun.">
        <title>Genetic determinants of endophytism in the Arabidopsis root mycobiome.</title>
        <authorList>
            <person name="Mesny F."/>
            <person name="Miyauchi S."/>
            <person name="Thiergart T."/>
            <person name="Pickel B."/>
            <person name="Atanasova L."/>
            <person name="Karlsson M."/>
            <person name="Huettel B."/>
            <person name="Barry K.W."/>
            <person name="Haridas S."/>
            <person name="Chen C."/>
            <person name="Bauer D."/>
            <person name="Andreopoulos W."/>
            <person name="Pangilinan J."/>
            <person name="LaButti K."/>
            <person name="Riley R."/>
            <person name="Lipzen A."/>
            <person name="Clum A."/>
            <person name="Drula E."/>
            <person name="Henrissat B."/>
            <person name="Kohler A."/>
            <person name="Grigoriev I.V."/>
            <person name="Martin F.M."/>
            <person name="Hacquard S."/>
        </authorList>
    </citation>
    <scope>NUCLEOTIDE SEQUENCE</scope>
    <source>
        <strain evidence="2">FSSC 5 MPI-SDFR-AT-0091</strain>
    </source>
</reference>
<evidence type="ECO:0000256" key="1">
    <source>
        <dbReference type="SAM" id="MobiDB-lite"/>
    </source>
</evidence>
<dbReference type="OrthoDB" id="5600183at2759"/>
<feature type="region of interest" description="Disordered" evidence="1">
    <location>
        <begin position="343"/>
        <end position="368"/>
    </location>
</feature>
<proteinExistence type="predicted"/>
<feature type="region of interest" description="Disordered" evidence="1">
    <location>
        <begin position="270"/>
        <end position="295"/>
    </location>
</feature>
<keyword evidence="3" id="KW-1185">Reference proteome</keyword>
<dbReference type="AlphaFoldDB" id="A0A9P9G2H6"/>
<organism evidence="2 3">
    <name type="scientific">Fusarium solani</name>
    <name type="common">Filamentous fungus</name>
    <dbReference type="NCBI Taxonomy" id="169388"/>
    <lineage>
        <taxon>Eukaryota</taxon>
        <taxon>Fungi</taxon>
        <taxon>Dikarya</taxon>
        <taxon>Ascomycota</taxon>
        <taxon>Pezizomycotina</taxon>
        <taxon>Sordariomycetes</taxon>
        <taxon>Hypocreomycetidae</taxon>
        <taxon>Hypocreales</taxon>
        <taxon>Nectriaceae</taxon>
        <taxon>Fusarium</taxon>
        <taxon>Fusarium solani species complex</taxon>
    </lineage>
</organism>
<sequence length="421" mass="47594">MESISTAASIIGIISISFEYARIKYVEPKRKLTPGFPSLSIRLEAEKLLKSVRLSLSNLISSMERLCDILQMLKMKPRNVMSPLPVELELAAGACASDLIKLESLVRKIQQESRISNSKLQAARMVLRAEHVEEMQAILETHINALEPSARVSSRYAVLEHNIIGRSLTVSVYSVGQPEGSDATSRVSDRVTDEVGSANYIHPWDPPSPNLIRLRDEEGRNILTRNERGGISGRVKNAMQRLHDEEIKFSRPQLYQLLCLLREIEGLKEDDEGKTNNQEETDDEGELSDKKETDYERFKRQSRKCVRRLSNLAETRLTRTRPSVEARDIIVILKEFISEIETRSDPRNHNSVSSAGKRKAGADTGSEISRYVNDSHNFKLARRMSVGIRVPRMCGFTRVVKSTDMLHECGRLADEDGTMIF</sequence>
<evidence type="ECO:0000313" key="2">
    <source>
        <dbReference type="EMBL" id="KAH7231985.1"/>
    </source>
</evidence>